<comment type="similarity">
    <text evidence="2">Belongs to the guanylate kinase family.</text>
</comment>
<evidence type="ECO:0000256" key="5">
    <source>
        <dbReference type="ARBA" id="ARBA00048594"/>
    </source>
</evidence>
<dbReference type="EMBL" id="AZEE01000030">
    <property type="protein sequence ID" value="KRK97017.1"/>
    <property type="molecule type" value="Genomic_DNA"/>
</dbReference>
<evidence type="ECO:0000256" key="1">
    <source>
        <dbReference type="ARBA" id="ARBA00003531"/>
    </source>
</evidence>
<evidence type="ECO:0000256" key="3">
    <source>
        <dbReference type="ARBA" id="ARBA00022679"/>
    </source>
</evidence>
<dbReference type="GO" id="GO:0005829">
    <property type="term" value="C:cytosol"/>
    <property type="evidence" value="ECO:0007669"/>
    <property type="project" value="TreeGrafter"/>
</dbReference>
<dbReference type="AlphaFoldDB" id="A0A0R1LVY9"/>
<dbReference type="Pfam" id="PF00625">
    <property type="entry name" value="Guanylate_kin"/>
    <property type="match status" value="1"/>
</dbReference>
<comment type="function">
    <text evidence="1">Essential for recycling GMP and indirectly, cGMP.</text>
</comment>
<keyword evidence="8" id="KW-1185">Reference proteome</keyword>
<organism evidence="7 8">
    <name type="scientific">Secundilactobacillus odoratitofui DSM 19909 = JCM 15043</name>
    <dbReference type="NCBI Taxonomy" id="1423776"/>
    <lineage>
        <taxon>Bacteria</taxon>
        <taxon>Bacillati</taxon>
        <taxon>Bacillota</taxon>
        <taxon>Bacilli</taxon>
        <taxon>Lactobacillales</taxon>
        <taxon>Lactobacillaceae</taxon>
        <taxon>Secundilactobacillus</taxon>
    </lineage>
</organism>
<dbReference type="PANTHER" id="PTHR23117">
    <property type="entry name" value="GUANYLATE KINASE-RELATED"/>
    <property type="match status" value="1"/>
</dbReference>
<dbReference type="PANTHER" id="PTHR23117:SF13">
    <property type="entry name" value="GUANYLATE KINASE"/>
    <property type="match status" value="1"/>
</dbReference>
<gene>
    <name evidence="7" type="ORF">FD04_GL001875</name>
</gene>
<evidence type="ECO:0000259" key="6">
    <source>
        <dbReference type="PROSITE" id="PS50052"/>
    </source>
</evidence>
<sequence>MEDEMKRVIVITGATGTGKTTVSTYLKKQYQIPRIITHTTRPKRPGERDGVDYYFEDATTFDHNHYLEDVAYAGYRYGSSYEGLERAFQKADLVSIVLDTKGAETYAERLGEQAVILFLTVGKTTVLHERLKERGDQIEMIKSRIKSDEYERDLTLPDSLTKTARVIQNDDWSQTQVRLDQLINSLRLGTSTA</sequence>
<evidence type="ECO:0000256" key="4">
    <source>
        <dbReference type="ARBA" id="ARBA00022777"/>
    </source>
</evidence>
<name>A0A0R1LVY9_9LACO</name>
<dbReference type="PROSITE" id="PS50052">
    <property type="entry name" value="GUANYLATE_KINASE_2"/>
    <property type="match status" value="1"/>
</dbReference>
<dbReference type="GO" id="GO:0004385">
    <property type="term" value="F:GMP kinase activity"/>
    <property type="evidence" value="ECO:0007669"/>
    <property type="project" value="UniProtKB-EC"/>
</dbReference>
<dbReference type="PATRIC" id="fig|1423776.4.peg.1897"/>
<feature type="domain" description="Guanylate kinase-like" evidence="6">
    <location>
        <begin position="6"/>
        <end position="184"/>
    </location>
</feature>
<dbReference type="InterPro" id="IPR027417">
    <property type="entry name" value="P-loop_NTPase"/>
</dbReference>
<comment type="catalytic activity">
    <reaction evidence="5">
        <text>GMP + ATP = GDP + ADP</text>
        <dbReference type="Rhea" id="RHEA:20780"/>
        <dbReference type="ChEBI" id="CHEBI:30616"/>
        <dbReference type="ChEBI" id="CHEBI:58115"/>
        <dbReference type="ChEBI" id="CHEBI:58189"/>
        <dbReference type="ChEBI" id="CHEBI:456216"/>
        <dbReference type="EC" id="2.7.4.8"/>
    </reaction>
</comment>
<protein>
    <submittedName>
        <fullName evidence="7">Guanylate kinase</fullName>
    </submittedName>
</protein>
<dbReference type="SMART" id="SM00072">
    <property type="entry name" value="GuKc"/>
    <property type="match status" value="1"/>
</dbReference>
<proteinExistence type="inferred from homology"/>
<comment type="caution">
    <text evidence="7">The sequence shown here is derived from an EMBL/GenBank/DDBJ whole genome shotgun (WGS) entry which is preliminary data.</text>
</comment>
<reference evidence="7 8" key="1">
    <citation type="journal article" date="2015" name="Genome Announc.">
        <title>Expanding the biotechnology potential of lactobacilli through comparative genomics of 213 strains and associated genera.</title>
        <authorList>
            <person name="Sun Z."/>
            <person name="Harris H.M."/>
            <person name="McCann A."/>
            <person name="Guo C."/>
            <person name="Argimon S."/>
            <person name="Zhang W."/>
            <person name="Yang X."/>
            <person name="Jeffery I.B."/>
            <person name="Cooney J.C."/>
            <person name="Kagawa T.F."/>
            <person name="Liu W."/>
            <person name="Song Y."/>
            <person name="Salvetti E."/>
            <person name="Wrobel A."/>
            <person name="Rasinkangas P."/>
            <person name="Parkhill J."/>
            <person name="Rea M.C."/>
            <person name="O'Sullivan O."/>
            <person name="Ritari J."/>
            <person name="Douillard F.P."/>
            <person name="Paul Ross R."/>
            <person name="Yang R."/>
            <person name="Briner A.E."/>
            <person name="Felis G.E."/>
            <person name="de Vos W.M."/>
            <person name="Barrangou R."/>
            <person name="Klaenhammer T.R."/>
            <person name="Caufield P.W."/>
            <person name="Cui Y."/>
            <person name="Zhang H."/>
            <person name="O'Toole P.W."/>
        </authorList>
    </citation>
    <scope>NUCLEOTIDE SEQUENCE [LARGE SCALE GENOMIC DNA]</scope>
    <source>
        <strain evidence="7 8">DSM 19909</strain>
    </source>
</reference>
<evidence type="ECO:0000256" key="2">
    <source>
        <dbReference type="ARBA" id="ARBA00005790"/>
    </source>
</evidence>
<evidence type="ECO:0000313" key="8">
    <source>
        <dbReference type="Proteomes" id="UP000051160"/>
    </source>
</evidence>
<evidence type="ECO:0000313" key="7">
    <source>
        <dbReference type="EMBL" id="KRK97017.1"/>
    </source>
</evidence>
<dbReference type="STRING" id="1423776.FD04_GL001875"/>
<keyword evidence="4 7" id="KW-0418">Kinase</keyword>
<dbReference type="InterPro" id="IPR008145">
    <property type="entry name" value="GK/Ca_channel_bsu"/>
</dbReference>
<keyword evidence="3" id="KW-0808">Transferase</keyword>
<accession>A0A0R1LVY9</accession>
<dbReference type="InterPro" id="IPR008144">
    <property type="entry name" value="Guanylate_kin-like_dom"/>
</dbReference>
<dbReference type="Gene3D" id="3.40.50.300">
    <property type="entry name" value="P-loop containing nucleotide triphosphate hydrolases"/>
    <property type="match status" value="1"/>
</dbReference>
<dbReference type="Proteomes" id="UP000051160">
    <property type="component" value="Unassembled WGS sequence"/>
</dbReference>
<dbReference type="SUPFAM" id="SSF52540">
    <property type="entry name" value="P-loop containing nucleoside triphosphate hydrolases"/>
    <property type="match status" value="1"/>
</dbReference>